<dbReference type="Pfam" id="PF02652">
    <property type="entry name" value="Lactate_perm"/>
    <property type="match status" value="2"/>
</dbReference>
<evidence type="ECO:0000313" key="10">
    <source>
        <dbReference type="Proteomes" id="UP000053512"/>
    </source>
</evidence>
<feature type="transmembrane region" description="Helical" evidence="8">
    <location>
        <begin position="58"/>
        <end position="77"/>
    </location>
</feature>
<reference evidence="10" key="1">
    <citation type="submission" date="2015-12" db="EMBL/GenBank/DDBJ databases">
        <authorList>
            <person name="Nair G.R."/>
            <person name="Kaur G."/>
            <person name="Mayilraj S."/>
        </authorList>
    </citation>
    <scope>NUCLEOTIDE SEQUENCE [LARGE SCALE GENOMIC DNA]</scope>
    <source>
        <strain evidence="10">CD08_4</strain>
    </source>
</reference>
<keyword evidence="5 8" id="KW-0812">Transmembrane</keyword>
<dbReference type="PANTHER" id="PTHR30003:SF0">
    <property type="entry name" value="GLYCOLATE PERMEASE GLCA-RELATED"/>
    <property type="match status" value="1"/>
</dbReference>
<dbReference type="PANTHER" id="PTHR30003">
    <property type="entry name" value="L-LACTATE PERMEASE"/>
    <property type="match status" value="1"/>
</dbReference>
<feature type="transmembrane region" description="Helical" evidence="8">
    <location>
        <begin position="272"/>
        <end position="289"/>
    </location>
</feature>
<comment type="caution">
    <text evidence="9">The sequence shown here is derived from an EMBL/GenBank/DDBJ whole genome shotgun (WGS) entry which is preliminary data.</text>
</comment>
<keyword evidence="6 8" id="KW-1133">Transmembrane helix</keyword>
<keyword evidence="3 8" id="KW-0813">Transport</keyword>
<evidence type="ECO:0000256" key="3">
    <source>
        <dbReference type="ARBA" id="ARBA00022448"/>
    </source>
</evidence>
<name>A0A0W8IQP6_KOCRO</name>
<feature type="transmembrane region" description="Helical" evidence="8">
    <location>
        <begin position="341"/>
        <end position="361"/>
    </location>
</feature>
<dbReference type="STRING" id="136273.GY22_06735"/>
<evidence type="ECO:0000256" key="1">
    <source>
        <dbReference type="ARBA" id="ARBA00004651"/>
    </source>
</evidence>
<feature type="transmembrane region" description="Helical" evidence="8">
    <location>
        <begin position="467"/>
        <end position="485"/>
    </location>
</feature>
<evidence type="ECO:0000256" key="7">
    <source>
        <dbReference type="ARBA" id="ARBA00023136"/>
    </source>
</evidence>
<evidence type="ECO:0000256" key="6">
    <source>
        <dbReference type="ARBA" id="ARBA00022989"/>
    </source>
</evidence>
<dbReference type="EMBL" id="LQBK01000001">
    <property type="protein sequence ID" value="KUG62301.1"/>
    <property type="molecule type" value="Genomic_DNA"/>
</dbReference>
<evidence type="ECO:0000313" key="9">
    <source>
        <dbReference type="EMBL" id="KUG62301.1"/>
    </source>
</evidence>
<gene>
    <name evidence="9" type="ORF">AVL61_16285</name>
</gene>
<accession>A0A0W8IQP6</accession>
<evidence type="ECO:0000256" key="2">
    <source>
        <dbReference type="ARBA" id="ARBA00010100"/>
    </source>
</evidence>
<sequence>MDVLMAALPIVLTLVLLLVPAPPWVAPGAGLVSAVLIGLAWFDTPVGEVASAFGESFWTLVEVLAIIAGGILLARVMDRTGAQESLARWLSSGGGPTVVSALLMVHGVVPFLETVTGFGVSVIIGLPLLLSLGFTPLRAASLSLIGLMVGPWGSMGPGTLLGSQIAGVSLHDLGVASGVLNVIAFWGSGAVAAVIAGRGLPASDGRRHPRPADYGAWIGMGLASGVVLSVLVLAANLVFGTAVAGAVATLLMSAGWAGVISRGRLGPAPVRALVPYLVLLGGTIIGQLLEDRLPLGGFGAVLGSPALWSSTGALVGIVVLSLARGHRRRLPRESARMWLQVAVPTGLYLVLGTAISGGGLAEALATALTGLGQAYLFLVPLLGGLGGYITASGTGANAMFGGTQDAAAHALGMDPLWMMASQNVAAGLACLASPARIELAYRIAGPLHRKDTPGPAFTRAALVARTLPFVLVCLVLWGIVNMLWMPTAG</sequence>
<proteinExistence type="inferred from homology"/>
<feature type="transmembrane region" description="Helical" evidence="8">
    <location>
        <begin position="89"/>
        <end position="109"/>
    </location>
</feature>
<dbReference type="InterPro" id="IPR003804">
    <property type="entry name" value="Lactate_perm"/>
</dbReference>
<evidence type="ECO:0000256" key="5">
    <source>
        <dbReference type="ARBA" id="ARBA00022692"/>
    </source>
</evidence>
<protein>
    <recommendedName>
        <fullName evidence="8">L-lactate permease</fullName>
    </recommendedName>
</protein>
<feature type="transmembrane region" description="Helical" evidence="8">
    <location>
        <begin position="173"/>
        <end position="195"/>
    </location>
</feature>
<feature type="transmembrane region" description="Helical" evidence="8">
    <location>
        <begin position="142"/>
        <end position="161"/>
    </location>
</feature>
<keyword evidence="7 8" id="KW-0472">Membrane</keyword>
<dbReference type="AlphaFoldDB" id="A0A0W8IQP6"/>
<comment type="similarity">
    <text evidence="2 8">Belongs to the lactate permease family.</text>
</comment>
<feature type="transmembrane region" description="Helical" evidence="8">
    <location>
        <begin position="295"/>
        <end position="320"/>
    </location>
</feature>
<organism evidence="9 10">
    <name type="scientific">Kocuria rosea subsp. polaris</name>
    <dbReference type="NCBI Taxonomy" id="136273"/>
    <lineage>
        <taxon>Bacteria</taxon>
        <taxon>Bacillati</taxon>
        <taxon>Actinomycetota</taxon>
        <taxon>Actinomycetes</taxon>
        <taxon>Micrococcales</taxon>
        <taxon>Micrococcaceae</taxon>
        <taxon>Kocuria</taxon>
    </lineage>
</organism>
<dbReference type="GO" id="GO:0005886">
    <property type="term" value="C:plasma membrane"/>
    <property type="evidence" value="ECO:0007669"/>
    <property type="project" value="UniProtKB-SubCell"/>
</dbReference>
<dbReference type="GO" id="GO:0015295">
    <property type="term" value="F:solute:proton symporter activity"/>
    <property type="evidence" value="ECO:0007669"/>
    <property type="project" value="TreeGrafter"/>
</dbReference>
<dbReference type="OrthoDB" id="9761056at2"/>
<feature type="transmembrane region" description="Helical" evidence="8">
    <location>
        <begin position="373"/>
        <end position="391"/>
    </location>
</feature>
<evidence type="ECO:0000256" key="8">
    <source>
        <dbReference type="RuleBase" id="RU365092"/>
    </source>
</evidence>
<dbReference type="Proteomes" id="UP000053512">
    <property type="component" value="Unassembled WGS sequence"/>
</dbReference>
<feature type="transmembrane region" description="Helical" evidence="8">
    <location>
        <begin position="216"/>
        <end position="235"/>
    </location>
</feature>
<keyword evidence="4 8" id="KW-1003">Cell membrane</keyword>
<dbReference type="GO" id="GO:0015129">
    <property type="term" value="F:lactate transmembrane transporter activity"/>
    <property type="evidence" value="ECO:0007669"/>
    <property type="project" value="UniProtKB-UniRule"/>
</dbReference>
<feature type="transmembrane region" description="Helical" evidence="8">
    <location>
        <begin position="241"/>
        <end position="260"/>
    </location>
</feature>
<comment type="subcellular location">
    <subcellularLocation>
        <location evidence="1 8">Cell membrane</location>
        <topology evidence="1 8">Multi-pass membrane protein</topology>
    </subcellularLocation>
</comment>
<comment type="function">
    <text evidence="8">Uptake of L-lactate across the membrane. Can also transport D-lactate and glycolate.</text>
</comment>
<evidence type="ECO:0000256" key="4">
    <source>
        <dbReference type="ARBA" id="ARBA00022475"/>
    </source>
</evidence>
<feature type="transmembrane region" description="Helical" evidence="8">
    <location>
        <begin position="115"/>
        <end position="135"/>
    </location>
</feature>